<reference evidence="2 3" key="1">
    <citation type="submission" date="2024-08" db="EMBL/GenBank/DDBJ databases">
        <authorList>
            <person name="Cucini C."/>
            <person name="Frati F."/>
        </authorList>
    </citation>
    <scope>NUCLEOTIDE SEQUENCE [LARGE SCALE GENOMIC DNA]</scope>
</reference>
<feature type="compositionally biased region" description="Basic residues" evidence="1">
    <location>
        <begin position="203"/>
        <end position="214"/>
    </location>
</feature>
<feature type="compositionally biased region" description="Low complexity" evidence="1">
    <location>
        <begin position="167"/>
        <end position="177"/>
    </location>
</feature>
<name>A0ABP1RDV2_9HEXA</name>
<dbReference type="Proteomes" id="UP001642540">
    <property type="component" value="Unassembled WGS sequence"/>
</dbReference>
<feature type="region of interest" description="Disordered" evidence="1">
    <location>
        <begin position="166"/>
        <end position="214"/>
    </location>
</feature>
<keyword evidence="3" id="KW-1185">Reference proteome</keyword>
<protein>
    <submittedName>
        <fullName evidence="2">Uncharacterized protein</fullName>
    </submittedName>
</protein>
<sequence>MSNWLQKTTDARLPQEFVEVFNIMKPEPDYFHLILIPIHWGLASCGLDLVDDKSESMSLSDIYERMITTADGIRCLDLHYLSHLGLLWKLKVTETIPDEKTTLIGVPLKQKKAVWNWKTPKKYILDLSTYIKDLDGDSAEEIYNQEAIESFGSLLMRDLNGKRVLRSHSSSGDSNASGELGETLTQGESGANPEDDYGDDKRKPMRSKRMKTCE</sequence>
<gene>
    <name evidence="2" type="ORF">ODALV1_LOCUS20817</name>
</gene>
<proteinExistence type="predicted"/>
<dbReference type="EMBL" id="CAXLJM020000068">
    <property type="protein sequence ID" value="CAL8124943.1"/>
    <property type="molecule type" value="Genomic_DNA"/>
</dbReference>
<evidence type="ECO:0000313" key="2">
    <source>
        <dbReference type="EMBL" id="CAL8124943.1"/>
    </source>
</evidence>
<evidence type="ECO:0000313" key="3">
    <source>
        <dbReference type="Proteomes" id="UP001642540"/>
    </source>
</evidence>
<accession>A0ABP1RDV2</accession>
<evidence type="ECO:0000256" key="1">
    <source>
        <dbReference type="SAM" id="MobiDB-lite"/>
    </source>
</evidence>
<comment type="caution">
    <text evidence="2">The sequence shown here is derived from an EMBL/GenBank/DDBJ whole genome shotgun (WGS) entry which is preliminary data.</text>
</comment>
<organism evidence="2 3">
    <name type="scientific">Orchesella dallaii</name>
    <dbReference type="NCBI Taxonomy" id="48710"/>
    <lineage>
        <taxon>Eukaryota</taxon>
        <taxon>Metazoa</taxon>
        <taxon>Ecdysozoa</taxon>
        <taxon>Arthropoda</taxon>
        <taxon>Hexapoda</taxon>
        <taxon>Collembola</taxon>
        <taxon>Entomobryomorpha</taxon>
        <taxon>Entomobryoidea</taxon>
        <taxon>Orchesellidae</taxon>
        <taxon>Orchesellinae</taxon>
        <taxon>Orchesella</taxon>
    </lineage>
</organism>